<comment type="similarity">
    <text evidence="2">Belongs to the 'GDSL' lipolytic enzyme family.</text>
</comment>
<reference evidence="8 9" key="1">
    <citation type="journal article" date="2013" name="BMC Genomics">
        <title>The miniature genome of a carnivorous plant Genlisea aurea contains a low number of genes and short non-coding sequences.</title>
        <authorList>
            <person name="Leushkin E.V."/>
            <person name="Sutormin R.A."/>
            <person name="Nabieva E.R."/>
            <person name="Penin A.A."/>
            <person name="Kondrashov A.S."/>
            <person name="Logacheva M.D."/>
        </authorList>
    </citation>
    <scope>NUCLEOTIDE SEQUENCE [LARGE SCALE GENOMIC DNA]</scope>
</reference>
<evidence type="ECO:0000256" key="2">
    <source>
        <dbReference type="ARBA" id="ARBA00008668"/>
    </source>
</evidence>
<dbReference type="GO" id="GO:0005576">
    <property type="term" value="C:extracellular region"/>
    <property type="evidence" value="ECO:0007669"/>
    <property type="project" value="UniProtKB-SubCell"/>
</dbReference>
<dbReference type="GO" id="GO:0016788">
    <property type="term" value="F:hydrolase activity, acting on ester bonds"/>
    <property type="evidence" value="ECO:0007669"/>
    <property type="project" value="InterPro"/>
</dbReference>
<organism evidence="8 9">
    <name type="scientific">Genlisea aurea</name>
    <dbReference type="NCBI Taxonomy" id="192259"/>
    <lineage>
        <taxon>Eukaryota</taxon>
        <taxon>Viridiplantae</taxon>
        <taxon>Streptophyta</taxon>
        <taxon>Embryophyta</taxon>
        <taxon>Tracheophyta</taxon>
        <taxon>Spermatophyta</taxon>
        <taxon>Magnoliopsida</taxon>
        <taxon>eudicotyledons</taxon>
        <taxon>Gunneridae</taxon>
        <taxon>Pentapetalae</taxon>
        <taxon>asterids</taxon>
        <taxon>lamiids</taxon>
        <taxon>Lamiales</taxon>
        <taxon>Lentibulariaceae</taxon>
        <taxon>Genlisea</taxon>
    </lineage>
</organism>
<feature type="non-terminal residue" evidence="8">
    <location>
        <position position="359"/>
    </location>
</feature>
<dbReference type="EMBL" id="AUSU01001091">
    <property type="protein sequence ID" value="EPS71849.1"/>
    <property type="molecule type" value="Genomic_DNA"/>
</dbReference>
<evidence type="ECO:0000256" key="1">
    <source>
        <dbReference type="ARBA" id="ARBA00004613"/>
    </source>
</evidence>
<keyword evidence="3" id="KW-0964">Secreted</keyword>
<keyword evidence="5" id="KW-0378">Hydrolase</keyword>
<dbReference type="InterPro" id="IPR035669">
    <property type="entry name" value="SGNH_plant_lipase-like"/>
</dbReference>
<keyword evidence="4" id="KW-0732">Signal</keyword>
<protein>
    <submittedName>
        <fullName evidence="8">Uncharacterized protein</fullName>
    </submittedName>
</protein>
<keyword evidence="7" id="KW-0443">Lipid metabolism</keyword>
<dbReference type="PANTHER" id="PTHR45650:SF8">
    <property type="entry name" value="GDSL ESTERASE_LIPASE"/>
    <property type="match status" value="1"/>
</dbReference>
<evidence type="ECO:0000313" key="9">
    <source>
        <dbReference type="Proteomes" id="UP000015453"/>
    </source>
</evidence>
<dbReference type="OrthoDB" id="1600564at2759"/>
<comment type="caution">
    <text evidence="8">The sequence shown here is derived from an EMBL/GenBank/DDBJ whole genome shotgun (WGS) entry which is preliminary data.</text>
</comment>
<dbReference type="AlphaFoldDB" id="S8CWX3"/>
<dbReference type="CDD" id="cd01837">
    <property type="entry name" value="SGNH_plant_lipase_like"/>
    <property type="match status" value="1"/>
</dbReference>
<proteinExistence type="inferred from homology"/>
<dbReference type="Gene3D" id="3.40.50.1110">
    <property type="entry name" value="SGNH hydrolase"/>
    <property type="match status" value="1"/>
</dbReference>
<dbReference type="InterPro" id="IPR036514">
    <property type="entry name" value="SGNH_hydro_sf"/>
</dbReference>
<evidence type="ECO:0000256" key="4">
    <source>
        <dbReference type="ARBA" id="ARBA00022729"/>
    </source>
</evidence>
<evidence type="ECO:0000313" key="8">
    <source>
        <dbReference type="EMBL" id="EPS71849.1"/>
    </source>
</evidence>
<dbReference type="InterPro" id="IPR051238">
    <property type="entry name" value="GDSL_esterase/lipase"/>
</dbReference>
<gene>
    <name evidence="8" type="ORF">M569_02907</name>
</gene>
<dbReference type="Pfam" id="PF00657">
    <property type="entry name" value="Lipase_GDSL"/>
    <property type="match status" value="1"/>
</dbReference>
<comment type="subcellular location">
    <subcellularLocation>
        <location evidence="1">Secreted</location>
    </subcellularLocation>
</comment>
<evidence type="ECO:0000256" key="6">
    <source>
        <dbReference type="ARBA" id="ARBA00022963"/>
    </source>
</evidence>
<feature type="non-terminal residue" evidence="8">
    <location>
        <position position="1"/>
    </location>
</feature>
<accession>S8CWX3</accession>
<evidence type="ECO:0000256" key="5">
    <source>
        <dbReference type="ARBA" id="ARBA00022801"/>
    </source>
</evidence>
<dbReference type="Proteomes" id="UP000015453">
    <property type="component" value="Unassembled WGS sequence"/>
</dbReference>
<dbReference type="GO" id="GO:0016042">
    <property type="term" value="P:lipid catabolic process"/>
    <property type="evidence" value="ECO:0007669"/>
    <property type="project" value="UniProtKB-KW"/>
</dbReference>
<dbReference type="PANTHER" id="PTHR45650">
    <property type="entry name" value="GDSL-LIKE LIPASE/ACYLHYDROLASE-RELATED"/>
    <property type="match status" value="1"/>
</dbReference>
<keyword evidence="6" id="KW-0442">Lipid degradation</keyword>
<evidence type="ECO:0000256" key="3">
    <source>
        <dbReference type="ARBA" id="ARBA00022525"/>
    </source>
</evidence>
<evidence type="ECO:0000256" key="7">
    <source>
        <dbReference type="ARBA" id="ARBA00023098"/>
    </source>
</evidence>
<name>S8CWX3_9LAMI</name>
<dbReference type="InterPro" id="IPR001087">
    <property type="entry name" value="GDSL"/>
</dbReference>
<sequence length="359" mass="38693">IIVAATAGIVYSSDDDQNAGPQATALFVFGDSLVDHGNNNFLDSVARSNYYPYGIDSDRGPTGRFSNGNTFVDYLGAWLGLPAPPPFADPTTNGSRIIGGVNYASAAAGILDETGQHYGERYSLTKQVLNFETTLGQLQRVISGGNLGEYLSRAVAVLVFGSNDYLNNYLLPAIYPSSYNYSPSEFATLLLNRYYRQLNALHSVGLRKFLVAGVGPLGCIPNQLAAGEASSGRCVDYVNQMAGEFNRGLVSMVDSMNNGTFPGAMFVYGNTYGAMGDMLNTPARYGFSVVDKGCCGMGRNQGQVTCMPWSPPCDDRKRFVFWDAFHPTQNVAAVLAHRAYAGTPSDCRPMNVQQLAMIN</sequence>
<keyword evidence="9" id="KW-1185">Reference proteome</keyword>